<evidence type="ECO:0000313" key="2">
    <source>
        <dbReference type="Proteomes" id="UP000187203"/>
    </source>
</evidence>
<comment type="caution">
    <text evidence="1">The sequence shown here is derived from an EMBL/GenBank/DDBJ whole genome shotgun (WGS) entry which is preliminary data.</text>
</comment>
<keyword evidence="2" id="KW-1185">Reference proteome</keyword>
<accession>A0A1R3H5T3</accession>
<dbReference type="AlphaFoldDB" id="A0A1R3H5T3"/>
<name>A0A1R3H5T3_9ROSI</name>
<proteinExistence type="predicted"/>
<evidence type="ECO:0000313" key="1">
    <source>
        <dbReference type="EMBL" id="OMO65728.1"/>
    </source>
</evidence>
<dbReference type="EMBL" id="AWUE01020811">
    <property type="protein sequence ID" value="OMO65728.1"/>
    <property type="molecule type" value="Genomic_DNA"/>
</dbReference>
<sequence length="42" mass="4910">MDTRWQGSRGQRHTCLRVAAGWLYPIAFSPRHCKGQRPKREA</sequence>
<dbReference type="Proteomes" id="UP000187203">
    <property type="component" value="Unassembled WGS sequence"/>
</dbReference>
<protein>
    <submittedName>
        <fullName evidence="1">Uncharacterized protein</fullName>
    </submittedName>
</protein>
<gene>
    <name evidence="1" type="ORF">COLO4_31044</name>
</gene>
<organism evidence="1 2">
    <name type="scientific">Corchorus olitorius</name>
    <dbReference type="NCBI Taxonomy" id="93759"/>
    <lineage>
        <taxon>Eukaryota</taxon>
        <taxon>Viridiplantae</taxon>
        <taxon>Streptophyta</taxon>
        <taxon>Embryophyta</taxon>
        <taxon>Tracheophyta</taxon>
        <taxon>Spermatophyta</taxon>
        <taxon>Magnoliopsida</taxon>
        <taxon>eudicotyledons</taxon>
        <taxon>Gunneridae</taxon>
        <taxon>Pentapetalae</taxon>
        <taxon>rosids</taxon>
        <taxon>malvids</taxon>
        <taxon>Malvales</taxon>
        <taxon>Malvaceae</taxon>
        <taxon>Grewioideae</taxon>
        <taxon>Apeibeae</taxon>
        <taxon>Corchorus</taxon>
    </lineage>
</organism>
<reference evidence="2" key="1">
    <citation type="submission" date="2013-09" db="EMBL/GenBank/DDBJ databases">
        <title>Corchorus olitorius genome sequencing.</title>
        <authorList>
            <person name="Alam M."/>
            <person name="Haque M.S."/>
            <person name="Islam M.S."/>
            <person name="Emdad E.M."/>
            <person name="Islam M.M."/>
            <person name="Ahmed B."/>
            <person name="Halim A."/>
            <person name="Hossen Q.M.M."/>
            <person name="Hossain M.Z."/>
            <person name="Ahmed R."/>
            <person name="Khan M.M."/>
            <person name="Islam R."/>
            <person name="Rashid M.M."/>
            <person name="Khan S.A."/>
            <person name="Rahman M.S."/>
            <person name="Alam M."/>
            <person name="Yahiya A.S."/>
            <person name="Khan M.S."/>
            <person name="Azam M.S."/>
            <person name="Haque T."/>
            <person name="Lashkar M.Z.H."/>
            <person name="Akhand A.I."/>
            <person name="Morshed G."/>
            <person name="Roy S."/>
            <person name="Uddin K.S."/>
            <person name="Rabeya T."/>
            <person name="Hossain A.S."/>
            <person name="Chowdhury A."/>
            <person name="Snigdha A.R."/>
            <person name="Mortoza M.S."/>
            <person name="Matin S.A."/>
            <person name="Hoque S.M.E."/>
            <person name="Islam M.K."/>
            <person name="Roy D.K."/>
            <person name="Haider R."/>
            <person name="Moosa M.M."/>
            <person name="Elias S.M."/>
            <person name="Hasan A.M."/>
            <person name="Jahan S."/>
            <person name="Shafiuddin M."/>
            <person name="Mahmood N."/>
            <person name="Shommy N.S."/>
        </authorList>
    </citation>
    <scope>NUCLEOTIDE SEQUENCE [LARGE SCALE GENOMIC DNA]</scope>
    <source>
        <strain evidence="2">cv. O-4</strain>
    </source>
</reference>